<organism evidence="4 5">
    <name type="scientific">Candidatus Gottesmanbacteria bacterium RIFCSPHIGHO2_01_FULL_47_48</name>
    <dbReference type="NCBI Taxonomy" id="1798381"/>
    <lineage>
        <taxon>Bacteria</taxon>
        <taxon>Candidatus Gottesmaniibacteriota</taxon>
    </lineage>
</organism>
<evidence type="ECO:0000313" key="5">
    <source>
        <dbReference type="Proteomes" id="UP000177871"/>
    </source>
</evidence>
<dbReference type="EMBL" id="MFJK01000006">
    <property type="protein sequence ID" value="OGG19624.1"/>
    <property type="molecule type" value="Genomic_DNA"/>
</dbReference>
<dbReference type="PRINTS" id="PR00081">
    <property type="entry name" value="GDHRDH"/>
</dbReference>
<dbReference type="PANTHER" id="PTHR42901:SF1">
    <property type="entry name" value="ALCOHOL DEHYDROGENASE"/>
    <property type="match status" value="1"/>
</dbReference>
<comment type="caution">
    <text evidence="4">The sequence shown here is derived from an EMBL/GenBank/DDBJ whole genome shotgun (WGS) entry which is preliminary data.</text>
</comment>
<keyword evidence="2" id="KW-0560">Oxidoreductase</keyword>
<dbReference type="PROSITE" id="PS00061">
    <property type="entry name" value="ADH_SHORT"/>
    <property type="match status" value="1"/>
</dbReference>
<name>A0A1F6A581_9BACT</name>
<proteinExistence type="inferred from homology"/>
<dbReference type="PRINTS" id="PR00080">
    <property type="entry name" value="SDRFAMILY"/>
</dbReference>
<dbReference type="Gene3D" id="3.40.50.720">
    <property type="entry name" value="NAD(P)-binding Rossmann-like Domain"/>
    <property type="match status" value="1"/>
</dbReference>
<dbReference type="CDD" id="cd05233">
    <property type="entry name" value="SDR_c"/>
    <property type="match status" value="1"/>
</dbReference>
<evidence type="ECO:0000256" key="3">
    <source>
        <dbReference type="RuleBase" id="RU000363"/>
    </source>
</evidence>
<gene>
    <name evidence="4" type="ORF">A2721_03055</name>
</gene>
<dbReference type="InterPro" id="IPR036291">
    <property type="entry name" value="NAD(P)-bd_dom_sf"/>
</dbReference>
<dbReference type="InterPro" id="IPR020904">
    <property type="entry name" value="Sc_DH/Rdtase_CS"/>
</dbReference>
<evidence type="ECO:0008006" key="6">
    <source>
        <dbReference type="Google" id="ProtNLM"/>
    </source>
</evidence>
<comment type="similarity">
    <text evidence="1 3">Belongs to the short-chain dehydrogenases/reductases (SDR) family.</text>
</comment>
<reference evidence="4 5" key="1">
    <citation type="journal article" date="2016" name="Nat. Commun.">
        <title>Thousands of microbial genomes shed light on interconnected biogeochemical processes in an aquifer system.</title>
        <authorList>
            <person name="Anantharaman K."/>
            <person name="Brown C.T."/>
            <person name="Hug L.A."/>
            <person name="Sharon I."/>
            <person name="Castelle C.J."/>
            <person name="Probst A.J."/>
            <person name="Thomas B.C."/>
            <person name="Singh A."/>
            <person name="Wilkins M.J."/>
            <person name="Karaoz U."/>
            <person name="Brodie E.L."/>
            <person name="Williams K.H."/>
            <person name="Hubbard S.S."/>
            <person name="Banfield J.F."/>
        </authorList>
    </citation>
    <scope>NUCLEOTIDE SEQUENCE [LARGE SCALE GENOMIC DNA]</scope>
</reference>
<accession>A0A1F6A581</accession>
<dbReference type="GO" id="GO:0016491">
    <property type="term" value="F:oxidoreductase activity"/>
    <property type="evidence" value="ECO:0007669"/>
    <property type="project" value="UniProtKB-KW"/>
</dbReference>
<dbReference type="Proteomes" id="UP000177871">
    <property type="component" value="Unassembled WGS sequence"/>
</dbReference>
<evidence type="ECO:0000256" key="2">
    <source>
        <dbReference type="ARBA" id="ARBA00023002"/>
    </source>
</evidence>
<dbReference type="InterPro" id="IPR002347">
    <property type="entry name" value="SDR_fam"/>
</dbReference>
<evidence type="ECO:0000313" key="4">
    <source>
        <dbReference type="EMBL" id="OGG19624.1"/>
    </source>
</evidence>
<evidence type="ECO:0000256" key="1">
    <source>
        <dbReference type="ARBA" id="ARBA00006484"/>
    </source>
</evidence>
<dbReference type="PANTHER" id="PTHR42901">
    <property type="entry name" value="ALCOHOL DEHYDROGENASE"/>
    <property type="match status" value="1"/>
</dbReference>
<dbReference type="STRING" id="1798381.A2721_03055"/>
<sequence length="243" mass="26744">MNLQGKTVAITGASGGIGKVLAKKLAAEGAKLILTFHDKDKEALMKQNFPGQVLFQADFTKDGQVEKLIQNITEVTDEVDVLINAAGIGVYEPLEKIRISDWDNSFAINVRAPFLLTQKLLPLLQKSSDSLVVNIGSGAGTMAMKGRAAYCATKFALRGMTLTLAEEFAGRRPQFCLITLGSTLTSFGGVPVEKKLEWQKQGRAYFTVEWVADRLVEIVKNDKREVEYVLYPGDYGLSPWKRP</sequence>
<protein>
    <recommendedName>
        <fullName evidence="6">Short-chain dehydrogenase</fullName>
    </recommendedName>
</protein>
<dbReference type="Pfam" id="PF00106">
    <property type="entry name" value="adh_short"/>
    <property type="match status" value="1"/>
</dbReference>
<dbReference type="SUPFAM" id="SSF51735">
    <property type="entry name" value="NAD(P)-binding Rossmann-fold domains"/>
    <property type="match status" value="1"/>
</dbReference>
<dbReference type="AlphaFoldDB" id="A0A1F6A581"/>